<dbReference type="PANTHER" id="PTHR13408:SF0">
    <property type="entry name" value="DNA-DIRECTED RNA POLYMERASE III SUBUNIT RPC4"/>
    <property type="match status" value="1"/>
</dbReference>
<organism evidence="7">
    <name type="scientific">Metarhizium acridum (strain CQMa 102)</name>
    <dbReference type="NCBI Taxonomy" id="655827"/>
    <lineage>
        <taxon>Eukaryota</taxon>
        <taxon>Fungi</taxon>
        <taxon>Dikarya</taxon>
        <taxon>Ascomycota</taxon>
        <taxon>Pezizomycotina</taxon>
        <taxon>Sordariomycetes</taxon>
        <taxon>Hypocreomycetidae</taxon>
        <taxon>Hypocreales</taxon>
        <taxon>Clavicipitaceae</taxon>
        <taxon>Metarhizium</taxon>
    </lineage>
</organism>
<dbReference type="STRING" id="655827.E9DS97"/>
<dbReference type="PANTHER" id="PTHR13408">
    <property type="entry name" value="DNA-DIRECTED RNA POLYMERASE III"/>
    <property type="match status" value="1"/>
</dbReference>
<evidence type="ECO:0000313" key="6">
    <source>
        <dbReference type="EMBL" id="EFY93257.1"/>
    </source>
</evidence>
<dbReference type="KEGG" id="maw:19244806"/>
<dbReference type="GO" id="GO:0003677">
    <property type="term" value="F:DNA binding"/>
    <property type="evidence" value="ECO:0007669"/>
    <property type="project" value="InterPro"/>
</dbReference>
<dbReference type="GO" id="GO:0005666">
    <property type="term" value="C:RNA polymerase III complex"/>
    <property type="evidence" value="ECO:0007669"/>
    <property type="project" value="InterPro"/>
</dbReference>
<comment type="subcellular location">
    <subcellularLocation>
        <location evidence="1">Nucleus</location>
    </subcellularLocation>
</comment>
<feature type="compositionally biased region" description="Polar residues" evidence="5">
    <location>
        <begin position="35"/>
        <end position="46"/>
    </location>
</feature>
<feature type="compositionally biased region" description="Acidic residues" evidence="5">
    <location>
        <begin position="455"/>
        <end position="465"/>
    </location>
</feature>
<evidence type="ECO:0000256" key="5">
    <source>
        <dbReference type="SAM" id="MobiDB-lite"/>
    </source>
</evidence>
<keyword evidence="7" id="KW-1185">Reference proteome</keyword>
<feature type="compositionally biased region" description="Basic and acidic residues" evidence="5">
    <location>
        <begin position="86"/>
        <end position="113"/>
    </location>
</feature>
<feature type="region of interest" description="Disordered" evidence="5">
    <location>
        <begin position="279"/>
        <end position="308"/>
    </location>
</feature>
<dbReference type="InParanoid" id="E9DS97"/>
<keyword evidence="4" id="KW-0539">Nucleus</keyword>
<dbReference type="Proteomes" id="UP000002499">
    <property type="component" value="Unassembled WGS sequence"/>
</dbReference>
<dbReference type="EMBL" id="GL698471">
    <property type="protein sequence ID" value="EFY93257.1"/>
    <property type="molecule type" value="Genomic_DNA"/>
</dbReference>
<dbReference type="InterPro" id="IPR007811">
    <property type="entry name" value="RPC4"/>
</dbReference>
<feature type="region of interest" description="Disordered" evidence="5">
    <location>
        <begin position="445"/>
        <end position="466"/>
    </location>
</feature>
<dbReference type="Pfam" id="PF05132">
    <property type="entry name" value="RNA_pol_Rpc4"/>
    <property type="match status" value="1"/>
</dbReference>
<dbReference type="GO" id="GO:0042797">
    <property type="term" value="P:tRNA transcription by RNA polymerase III"/>
    <property type="evidence" value="ECO:0007669"/>
    <property type="project" value="TreeGrafter"/>
</dbReference>
<protein>
    <submittedName>
        <fullName evidence="6">DNA-directed RNA polymerase III RPC4, putative</fullName>
    </submittedName>
</protein>
<evidence type="ECO:0000256" key="3">
    <source>
        <dbReference type="ARBA" id="ARBA00023163"/>
    </source>
</evidence>
<dbReference type="OMA" id="LQFPPMT"/>
<accession>E9DS97</accession>
<dbReference type="GeneID" id="19244806"/>
<evidence type="ECO:0000256" key="1">
    <source>
        <dbReference type="ARBA" id="ARBA00004123"/>
    </source>
</evidence>
<feature type="compositionally biased region" description="Low complexity" evidence="5">
    <location>
        <begin position="1"/>
        <end position="22"/>
    </location>
</feature>
<dbReference type="OrthoDB" id="5836119at2759"/>
<gene>
    <name evidence="6" type="ORF">MAC_00495</name>
</gene>
<keyword evidence="2 6" id="KW-0240">DNA-directed RNA polymerase</keyword>
<feature type="compositionally biased region" description="Low complexity" evidence="5">
    <location>
        <begin position="55"/>
        <end position="80"/>
    </location>
</feature>
<feature type="region of interest" description="Disordered" evidence="5">
    <location>
        <begin position="1"/>
        <end position="144"/>
    </location>
</feature>
<dbReference type="eggNOG" id="ENOG502QQIF">
    <property type="taxonomic scope" value="Eukaryota"/>
</dbReference>
<evidence type="ECO:0000256" key="4">
    <source>
        <dbReference type="ARBA" id="ARBA00023242"/>
    </source>
</evidence>
<dbReference type="HOGENOM" id="CLU_033571_0_0_1"/>
<reference evidence="6 7" key="1">
    <citation type="journal article" date="2011" name="PLoS Genet.">
        <title>Genome sequencing and comparative transcriptomics of the model entomopathogenic fungi Metarhizium anisopliae and M. acridum.</title>
        <authorList>
            <person name="Gao Q."/>
            <person name="Jin K."/>
            <person name="Ying S.H."/>
            <person name="Zhang Y."/>
            <person name="Xiao G."/>
            <person name="Shang Y."/>
            <person name="Duan Z."/>
            <person name="Hu X."/>
            <person name="Xie X.Q."/>
            <person name="Zhou G."/>
            <person name="Peng G."/>
            <person name="Luo Z."/>
            <person name="Huang W."/>
            <person name="Wang B."/>
            <person name="Fang W."/>
            <person name="Wang S."/>
            <person name="Zhong Y."/>
            <person name="Ma L.J."/>
            <person name="St Leger R.J."/>
            <person name="Zhao G.P."/>
            <person name="Pei Y."/>
            <person name="Feng M.G."/>
            <person name="Xia Y."/>
            <person name="Wang C."/>
        </authorList>
    </citation>
    <scope>NUCLEOTIDE SEQUENCE [LARGE SCALE GENOMIC DNA]</scope>
    <source>
        <strain evidence="6 7">CQMa 102</strain>
    </source>
</reference>
<sequence length="564" mass="59784">MVRGRATGRGVRRGSATSAGGRAPPPEASEAPDNSGASNEPTTATPATLDEAVASSSSTNRISTRRGGTAAGARTTTGGRLKPKILRRDEADRDKLARQEERKAHERAAAERRARGRSRNRSKRSRGDAMGARGGRGASTASGPFSSGFAGGGMSPVTFKKHASLNSNLMMNAGGSAGGGWFGGGSGAAAGGGFYGGRGKSESKGKGFAEADVRMREARINADKLHVMTPEEELDSDDEAMMAALSGRTAITMPMGIYRREHKEQGVVVATTAELEAAENATGEEESLWVDGEGSGNLPPMDQPEEGVWDTDGKRVLIKKEPDTEDPMDLDTAIDVASADEEKKATLATKPKKELPKDPEERAIQTDLDLLAGELGAITVTDESGETRTEGPSNKDGRLYLFQFPPLIPPLREVAQPRRKTKVKAEGDDFNIMDAPSATDAAVDLTQEDSSRDSDNDDAGDEQETEGFRSQFLSHGGMIGKLNVRKSGKVELDWGGMTLEMSPAAGMNFLTTAVIVEENDEKPQQGVAGGDGVGMGKIMGRFVLAPIWSEEEDWNVAPQELFAE</sequence>
<dbReference type="AlphaFoldDB" id="E9DS97"/>
<evidence type="ECO:0000256" key="2">
    <source>
        <dbReference type="ARBA" id="ARBA00022478"/>
    </source>
</evidence>
<feature type="compositionally biased region" description="Basic residues" evidence="5">
    <location>
        <begin position="114"/>
        <end position="124"/>
    </location>
</feature>
<keyword evidence="3" id="KW-0804">Transcription</keyword>
<name>E9DS97_METAQ</name>
<evidence type="ECO:0000313" key="7">
    <source>
        <dbReference type="Proteomes" id="UP000002499"/>
    </source>
</evidence>
<proteinExistence type="predicted"/>